<dbReference type="Proteomes" id="UP000214880">
    <property type="component" value="Unassembled WGS sequence"/>
</dbReference>
<evidence type="ECO:0000313" key="9">
    <source>
        <dbReference type="EMBL" id="SDN02178.1"/>
    </source>
</evidence>
<reference evidence="9 10" key="1">
    <citation type="submission" date="2016-10" db="EMBL/GenBank/DDBJ databases">
        <authorList>
            <person name="de Groot N.N."/>
        </authorList>
    </citation>
    <scope>NUCLEOTIDE SEQUENCE [LARGE SCALE GENOMIC DNA]</scope>
    <source>
        <strain evidence="9 10">DSM 1736</strain>
    </source>
</reference>
<evidence type="ECO:0000256" key="2">
    <source>
        <dbReference type="ARBA" id="ARBA00022730"/>
    </source>
</evidence>
<dbReference type="GO" id="GO:0019843">
    <property type="term" value="F:rRNA binding"/>
    <property type="evidence" value="ECO:0007669"/>
    <property type="project" value="UniProtKB-UniRule"/>
</dbReference>
<feature type="domain" description="Ribosomal protein L9" evidence="8">
    <location>
        <begin position="13"/>
        <end position="40"/>
    </location>
</feature>
<name>A0A1G9XZF0_9FIRM</name>
<evidence type="ECO:0000313" key="10">
    <source>
        <dbReference type="Proteomes" id="UP000214880"/>
    </source>
</evidence>
<keyword evidence="5 7" id="KW-0687">Ribonucleoprotein</keyword>
<dbReference type="AlphaFoldDB" id="A0A1G9XZF0"/>
<dbReference type="PROSITE" id="PS00651">
    <property type="entry name" value="RIBOSOMAL_L9"/>
    <property type="match status" value="1"/>
</dbReference>
<dbReference type="InterPro" id="IPR036791">
    <property type="entry name" value="Ribosomal_bL9_C_sf"/>
</dbReference>
<dbReference type="InterPro" id="IPR036935">
    <property type="entry name" value="Ribosomal_bL9_N_sf"/>
</dbReference>
<evidence type="ECO:0000256" key="6">
    <source>
        <dbReference type="ARBA" id="ARBA00035292"/>
    </source>
</evidence>
<dbReference type="InterPro" id="IPR020594">
    <property type="entry name" value="Ribosomal_bL9_bac/chp"/>
</dbReference>
<dbReference type="InterPro" id="IPR000244">
    <property type="entry name" value="Ribosomal_bL9"/>
</dbReference>
<dbReference type="SUPFAM" id="SSF55658">
    <property type="entry name" value="L9 N-domain-like"/>
    <property type="match status" value="1"/>
</dbReference>
<dbReference type="Pfam" id="PF01281">
    <property type="entry name" value="Ribosomal_L9_N"/>
    <property type="match status" value="1"/>
</dbReference>
<dbReference type="InterPro" id="IPR009027">
    <property type="entry name" value="Ribosomal_bL9/RNase_H1_N"/>
</dbReference>
<dbReference type="SUPFAM" id="SSF55653">
    <property type="entry name" value="Ribosomal protein L9 C-domain"/>
    <property type="match status" value="1"/>
</dbReference>
<dbReference type="InterPro" id="IPR020070">
    <property type="entry name" value="Ribosomal_bL9_N"/>
</dbReference>
<sequence>MKVIILEEVKKLGKKGDVIEVSEGYARNFLLPRKLAVEATAVNVNSINQQKASEARKRQQAIDEAKLMAAQLSKLTVTISVKTGEGGKLFGSVTGKDIADALAEQHNIELDKRKIEIKDAIKGLGTYPVIIKVHPEITSRIEVHIIAG</sequence>
<dbReference type="EMBL" id="FNHB01000010">
    <property type="protein sequence ID" value="SDN02178.1"/>
    <property type="molecule type" value="Genomic_DNA"/>
</dbReference>
<gene>
    <name evidence="7" type="primary">rplI</name>
    <name evidence="9" type="ORF">SAMN04488502_110100</name>
</gene>
<dbReference type="STRING" id="146817.SAMN04488502_110100"/>
<dbReference type="Gene3D" id="3.40.5.10">
    <property type="entry name" value="Ribosomal protein L9, N-terminal domain"/>
    <property type="match status" value="1"/>
</dbReference>
<organism evidence="9 10">
    <name type="scientific">Dendrosporobacter quercicolus</name>
    <dbReference type="NCBI Taxonomy" id="146817"/>
    <lineage>
        <taxon>Bacteria</taxon>
        <taxon>Bacillati</taxon>
        <taxon>Bacillota</taxon>
        <taxon>Negativicutes</taxon>
        <taxon>Selenomonadales</taxon>
        <taxon>Sporomusaceae</taxon>
        <taxon>Dendrosporobacter</taxon>
    </lineage>
</organism>
<dbReference type="InterPro" id="IPR020069">
    <property type="entry name" value="Ribosomal_bL9_C"/>
</dbReference>
<dbReference type="Pfam" id="PF03948">
    <property type="entry name" value="Ribosomal_L9_C"/>
    <property type="match status" value="1"/>
</dbReference>
<evidence type="ECO:0000256" key="3">
    <source>
        <dbReference type="ARBA" id="ARBA00022884"/>
    </source>
</evidence>
<evidence type="ECO:0000256" key="4">
    <source>
        <dbReference type="ARBA" id="ARBA00022980"/>
    </source>
</evidence>
<evidence type="ECO:0000259" key="8">
    <source>
        <dbReference type="PROSITE" id="PS00651"/>
    </source>
</evidence>
<dbReference type="GO" id="GO:0006412">
    <property type="term" value="P:translation"/>
    <property type="evidence" value="ECO:0007669"/>
    <property type="project" value="UniProtKB-UniRule"/>
</dbReference>
<dbReference type="GO" id="GO:0003735">
    <property type="term" value="F:structural constituent of ribosome"/>
    <property type="evidence" value="ECO:0007669"/>
    <property type="project" value="InterPro"/>
</dbReference>
<dbReference type="GO" id="GO:0005840">
    <property type="term" value="C:ribosome"/>
    <property type="evidence" value="ECO:0007669"/>
    <property type="project" value="UniProtKB-KW"/>
</dbReference>
<protein>
    <recommendedName>
        <fullName evidence="6 7">Large ribosomal subunit protein bL9</fullName>
    </recommendedName>
</protein>
<proteinExistence type="inferred from homology"/>
<dbReference type="OrthoDB" id="9788336at2"/>
<evidence type="ECO:0000256" key="1">
    <source>
        <dbReference type="ARBA" id="ARBA00010605"/>
    </source>
</evidence>
<dbReference type="FunFam" id="3.40.5.10:FF:000002">
    <property type="entry name" value="50S ribosomal protein L9"/>
    <property type="match status" value="1"/>
</dbReference>
<keyword evidence="10" id="KW-1185">Reference proteome</keyword>
<dbReference type="RefSeq" id="WP_092074575.1">
    <property type="nucleotide sequence ID" value="NZ_FNHB01000010.1"/>
</dbReference>
<accession>A0A1G9XZF0</accession>
<dbReference type="NCBIfam" id="TIGR00158">
    <property type="entry name" value="L9"/>
    <property type="match status" value="1"/>
</dbReference>
<keyword evidence="2 7" id="KW-0699">rRNA-binding</keyword>
<comment type="similarity">
    <text evidence="1 7">Belongs to the bacterial ribosomal protein bL9 family.</text>
</comment>
<comment type="function">
    <text evidence="7">Binds to the 23S rRNA.</text>
</comment>
<dbReference type="GO" id="GO:1990904">
    <property type="term" value="C:ribonucleoprotein complex"/>
    <property type="evidence" value="ECO:0007669"/>
    <property type="project" value="UniProtKB-KW"/>
</dbReference>
<evidence type="ECO:0000256" key="7">
    <source>
        <dbReference type="HAMAP-Rule" id="MF_00503"/>
    </source>
</evidence>
<keyword evidence="3 7" id="KW-0694">RNA-binding</keyword>
<dbReference type="Gene3D" id="3.10.430.100">
    <property type="entry name" value="Ribosomal protein L9, C-terminal domain"/>
    <property type="match status" value="1"/>
</dbReference>
<dbReference type="PANTHER" id="PTHR21368">
    <property type="entry name" value="50S RIBOSOMAL PROTEIN L9"/>
    <property type="match status" value="1"/>
</dbReference>
<evidence type="ECO:0000256" key="5">
    <source>
        <dbReference type="ARBA" id="ARBA00023274"/>
    </source>
</evidence>
<dbReference type="HAMAP" id="MF_00503">
    <property type="entry name" value="Ribosomal_bL9"/>
    <property type="match status" value="1"/>
</dbReference>
<keyword evidence="4 7" id="KW-0689">Ribosomal protein</keyword>